<dbReference type="OMA" id="QSRHNME"/>
<accession>T1HZH4</accession>
<dbReference type="InterPro" id="IPR027075">
    <property type="entry name" value="CPSF2"/>
</dbReference>
<keyword evidence="5 6" id="KW-0539">Nucleus</keyword>
<keyword evidence="4 6" id="KW-0694">RNA-binding</keyword>
<dbReference type="GO" id="GO:0005847">
    <property type="term" value="C:mRNA cleavage and polyadenylation specificity factor complex"/>
    <property type="evidence" value="ECO:0007669"/>
    <property type="project" value="InterPro"/>
</dbReference>
<dbReference type="InterPro" id="IPR011108">
    <property type="entry name" value="RMMBL"/>
</dbReference>
<dbReference type="PANTHER" id="PTHR45922">
    <property type="entry name" value="CLEAVAGE AND POLYADENYLATION SPECIFICITY FACTOR SUBUNIT 2"/>
    <property type="match status" value="1"/>
</dbReference>
<dbReference type="Pfam" id="PF07521">
    <property type="entry name" value="RMMBL"/>
    <property type="match status" value="1"/>
</dbReference>
<dbReference type="FunFam" id="3.60.15.10:FF:000008">
    <property type="entry name" value="Cleavage and polyadenylation specificity factor subunit 2"/>
    <property type="match status" value="1"/>
</dbReference>
<dbReference type="InterPro" id="IPR022712">
    <property type="entry name" value="Beta_Casp"/>
</dbReference>
<evidence type="ECO:0000256" key="1">
    <source>
        <dbReference type="ARBA" id="ARBA00004123"/>
    </source>
</evidence>
<dbReference type="GO" id="GO:0006398">
    <property type="term" value="P:mRNA 3'-end processing by stem-loop binding and cleavage"/>
    <property type="evidence" value="ECO:0007669"/>
    <property type="project" value="InterPro"/>
</dbReference>
<dbReference type="Pfam" id="PF13299">
    <property type="entry name" value="CPSF100_C"/>
    <property type="match status" value="1"/>
</dbReference>
<keyword evidence="3 6" id="KW-0507">mRNA processing</keyword>
<evidence type="ECO:0000256" key="4">
    <source>
        <dbReference type="ARBA" id="ARBA00022884"/>
    </source>
</evidence>
<dbReference type="STRING" id="13249.T1HZH4"/>
<dbReference type="InterPro" id="IPR036866">
    <property type="entry name" value="RibonucZ/Hydroxyglut_hydro"/>
</dbReference>
<dbReference type="InParanoid" id="T1HZH4"/>
<sequence length="776" mass="88172">MTSIVKLHALSGAMDESPPCYLLQIDDFRFLLDCGWDENFNEDYIKELKRHVNQIDAVLLTYPDHTHLGALPYLVGKCGLSCPVYATIPVYKMGQMFMYDLYQSRYNMQEFTIFDLDDVDAAFDKVVQLKYNQTVSMRGKVYGLSIVPMPAGHMIGGTMWKIMKAGEEDIIYAVDFNHKKERHLNGCDLDKLQRPSLLITDAFNATYQQARRRARDEKLMTNILQTLSNNGNVLLAVDTAGRVLELAHMLDQLWRNKNSGLQTHPLCLLNNVSYNVVEFAKSQIEWMSDKLMKSFEAVRNNPFQFKHIRLCHSVAEVNKIAAAKVVLASMPDLECGFARDLCLQWITNSNNSIILTARCCPGTLARTLIDRAPSDRTKLRVMVMSRVKLEGEELAEYQKIHQKDIVPKYLNCFSGDKESSESEDDVQLLSVVRGTHDLVVKSERKSTAKRSKSKSARKSYPMFPCVDQKIKVDEYGEVIRVEDYKTVDVLSSMSACNALGNYSDKSQKTKDEEDNFEAPTKCVSYESEFVVNAQVQYIDFEGRSDGESVQKLITSLRPRRVILVRGPKENTEALCKHIQQWTDAKVYKPNKGDIIDVTTESHIYQIRLTDALVSSLNLQKGRGAELAWVDSVASVRTKSKDTQLMEMDVDIPDEKTPEAVININKPFGEFAYLSAIDIFTKKQKSVVDDLLTLEPVPLSQVNPHDSVFVNELRLSELKQLLTKNGIDSEFAGGVFWCCNRTIAIRRQEGKRVAIEGWISENYYKVRSILYGQYAIL</sequence>
<organism evidence="7 8">
    <name type="scientific">Rhodnius prolixus</name>
    <name type="common">Triatomid bug</name>
    <dbReference type="NCBI Taxonomy" id="13249"/>
    <lineage>
        <taxon>Eukaryota</taxon>
        <taxon>Metazoa</taxon>
        <taxon>Ecdysozoa</taxon>
        <taxon>Arthropoda</taxon>
        <taxon>Hexapoda</taxon>
        <taxon>Insecta</taxon>
        <taxon>Pterygota</taxon>
        <taxon>Neoptera</taxon>
        <taxon>Paraneoptera</taxon>
        <taxon>Hemiptera</taxon>
        <taxon>Heteroptera</taxon>
        <taxon>Panheteroptera</taxon>
        <taxon>Cimicomorpha</taxon>
        <taxon>Reduviidae</taxon>
        <taxon>Triatominae</taxon>
        <taxon>Rhodnius</taxon>
    </lineage>
</organism>
<name>T1HZH4_RHOPR</name>
<keyword evidence="8" id="KW-1185">Reference proteome</keyword>
<evidence type="ECO:0000313" key="7">
    <source>
        <dbReference type="EnsemblMetazoa" id="RPRC009444-PA"/>
    </source>
</evidence>
<dbReference type="EMBL" id="ACPB03014424">
    <property type="status" value="NOT_ANNOTATED_CDS"/>
    <property type="molecule type" value="Genomic_DNA"/>
</dbReference>
<evidence type="ECO:0000256" key="5">
    <source>
        <dbReference type="ARBA" id="ARBA00023242"/>
    </source>
</evidence>
<dbReference type="HOGENOM" id="CLU_002227_1_1_1"/>
<dbReference type="InterPro" id="IPR001279">
    <property type="entry name" value="Metallo-B-lactamas"/>
</dbReference>
<proteinExistence type="inferred from homology"/>
<dbReference type="eggNOG" id="KOG1135">
    <property type="taxonomic scope" value="Eukaryota"/>
</dbReference>
<dbReference type="EnsemblMetazoa" id="RPRC009444-RA">
    <property type="protein sequence ID" value="RPRC009444-PA"/>
    <property type="gene ID" value="RPRC009444"/>
</dbReference>
<dbReference type="AlphaFoldDB" id="T1HZH4"/>
<dbReference type="PANTHER" id="PTHR45922:SF1">
    <property type="entry name" value="CLEAVAGE AND POLYADENYLATION SPECIFICITY FACTOR SUBUNIT 2"/>
    <property type="match status" value="1"/>
</dbReference>
<evidence type="ECO:0000256" key="6">
    <source>
        <dbReference type="RuleBase" id="RU365006"/>
    </source>
</evidence>
<dbReference type="Pfam" id="PF16661">
    <property type="entry name" value="Lactamase_B_6"/>
    <property type="match status" value="1"/>
</dbReference>
<dbReference type="InterPro" id="IPR025069">
    <property type="entry name" value="Cpsf2_C"/>
</dbReference>
<dbReference type="Gene3D" id="3.60.15.10">
    <property type="entry name" value="Ribonuclease Z/Hydroxyacylglutathione hydrolase-like"/>
    <property type="match status" value="1"/>
</dbReference>
<dbReference type="VEuPathDB" id="VectorBase:RPRC009444"/>
<dbReference type="CDD" id="cd16293">
    <property type="entry name" value="CPSF2-like_MBL-fold"/>
    <property type="match status" value="1"/>
</dbReference>
<dbReference type="SMART" id="SM01027">
    <property type="entry name" value="Beta-Casp"/>
    <property type="match status" value="1"/>
</dbReference>
<protein>
    <recommendedName>
        <fullName evidence="6">Cleavage and polyadenylation specificity factor subunit 2</fullName>
    </recommendedName>
    <alternativeName>
        <fullName evidence="6">Cleavage and polyadenylation specificity factor 100 kDa subunit</fullName>
    </alternativeName>
</protein>
<comment type="similarity">
    <text evidence="2 6">Belongs to the metallo-beta-lactamase superfamily. RNA-metabolizing metallo-beta-lactamase-like family. CPSF2/YSH1 subfamily.</text>
</comment>
<evidence type="ECO:0000256" key="2">
    <source>
        <dbReference type="ARBA" id="ARBA00010624"/>
    </source>
</evidence>
<dbReference type="InterPro" id="IPR035639">
    <property type="entry name" value="CPSF2_MBL"/>
</dbReference>
<dbReference type="FunCoup" id="T1HZH4">
    <property type="interactions" value="1900"/>
</dbReference>
<evidence type="ECO:0000256" key="3">
    <source>
        <dbReference type="ARBA" id="ARBA00022664"/>
    </source>
</evidence>
<dbReference type="Proteomes" id="UP000015103">
    <property type="component" value="Unassembled WGS sequence"/>
</dbReference>
<dbReference type="GO" id="GO:0003723">
    <property type="term" value="F:RNA binding"/>
    <property type="evidence" value="ECO:0007669"/>
    <property type="project" value="UniProtKB-KW"/>
</dbReference>
<reference evidence="7" key="1">
    <citation type="submission" date="2015-05" db="UniProtKB">
        <authorList>
            <consortium name="EnsemblMetazoa"/>
        </authorList>
    </citation>
    <scope>IDENTIFICATION</scope>
</reference>
<dbReference type="Pfam" id="PF10996">
    <property type="entry name" value="Beta-Casp"/>
    <property type="match status" value="1"/>
</dbReference>
<dbReference type="SUPFAM" id="SSF56281">
    <property type="entry name" value="Metallo-hydrolase/oxidoreductase"/>
    <property type="match status" value="1"/>
</dbReference>
<comment type="subcellular location">
    <subcellularLocation>
        <location evidence="1 6">Nucleus</location>
    </subcellularLocation>
</comment>
<evidence type="ECO:0000313" key="8">
    <source>
        <dbReference type="Proteomes" id="UP000015103"/>
    </source>
</evidence>